<keyword evidence="6" id="KW-1185">Reference proteome</keyword>
<comment type="subcellular location">
    <subcellularLocation>
        <location evidence="1">Secreted</location>
    </subcellularLocation>
</comment>
<dbReference type="GO" id="GO:0005576">
    <property type="term" value="C:extracellular region"/>
    <property type="evidence" value="ECO:0007669"/>
    <property type="project" value="UniProtKB-SubCell"/>
</dbReference>
<dbReference type="InterPro" id="IPR047568">
    <property type="entry name" value="ATLF-like_dom"/>
</dbReference>
<accession>A0A1H9Y548</accession>
<proteinExistence type="predicted"/>
<evidence type="ECO:0000313" key="6">
    <source>
        <dbReference type="Proteomes" id="UP000199568"/>
    </source>
</evidence>
<evidence type="ECO:0000313" key="5">
    <source>
        <dbReference type="EMBL" id="SES63915.1"/>
    </source>
</evidence>
<evidence type="ECO:0000256" key="1">
    <source>
        <dbReference type="ARBA" id="ARBA00004613"/>
    </source>
</evidence>
<feature type="transmembrane region" description="Helical" evidence="3">
    <location>
        <begin position="21"/>
        <end position="39"/>
    </location>
</feature>
<dbReference type="Proteomes" id="UP000199568">
    <property type="component" value="Unassembled WGS sequence"/>
</dbReference>
<dbReference type="GO" id="GO:0008237">
    <property type="term" value="F:metallopeptidase activity"/>
    <property type="evidence" value="ECO:0007669"/>
    <property type="project" value="InterPro"/>
</dbReference>
<keyword evidence="3" id="KW-0812">Transmembrane</keyword>
<organism evidence="5 6">
    <name type="scientific">Natronincola peptidivorans</name>
    <dbReference type="NCBI Taxonomy" id="426128"/>
    <lineage>
        <taxon>Bacteria</taxon>
        <taxon>Bacillati</taxon>
        <taxon>Bacillota</taxon>
        <taxon>Clostridia</taxon>
        <taxon>Peptostreptococcales</taxon>
        <taxon>Natronincolaceae</taxon>
        <taxon>Natronincola</taxon>
    </lineage>
</organism>
<dbReference type="SUPFAM" id="SSF55486">
    <property type="entry name" value="Metalloproteases ('zincins'), catalytic domain"/>
    <property type="match status" value="1"/>
</dbReference>
<dbReference type="PROSITE" id="PS51995">
    <property type="entry name" value="ATLF"/>
    <property type="match status" value="1"/>
</dbReference>
<dbReference type="EMBL" id="FOHU01000001">
    <property type="protein sequence ID" value="SES63915.1"/>
    <property type="molecule type" value="Genomic_DNA"/>
</dbReference>
<dbReference type="Pfam" id="PF07737">
    <property type="entry name" value="ATLF"/>
    <property type="match status" value="1"/>
</dbReference>
<evidence type="ECO:0000259" key="4">
    <source>
        <dbReference type="PROSITE" id="PS51995"/>
    </source>
</evidence>
<feature type="domain" description="ATLF-like" evidence="4">
    <location>
        <begin position="119"/>
        <end position="304"/>
    </location>
</feature>
<dbReference type="RefSeq" id="WP_208976084.1">
    <property type="nucleotide sequence ID" value="NZ_FOHU01000001.1"/>
</dbReference>
<keyword evidence="3" id="KW-1133">Transmembrane helix</keyword>
<reference evidence="5 6" key="1">
    <citation type="submission" date="2016-10" db="EMBL/GenBank/DDBJ databases">
        <authorList>
            <person name="de Groot N.N."/>
        </authorList>
    </citation>
    <scope>NUCLEOTIDE SEQUENCE [LARGE SCALE GENOMIC DNA]</scope>
    <source>
        <strain evidence="5 6">DSM 18979</strain>
    </source>
</reference>
<sequence length="310" mass="36041">MSSSVNKNDKNCKKFNRYFKIISISFCLMIVISSLYVILKETMVVGYNSRFIETDTKEHLCEEILLEDFNKHSDLAGFHIFQSEIEKKIAFLEEQLDIIKSLETQNLERIRIAEEEKLTTILTHLIKLPEDEYDAKEADNMINRISKIDYVLLEALYHKGVTIHLTNTNVTGLKEFAHLRGKVPRGWEELGKTWDDVVGVGGRNVAAKIGYSNPGTHHDCINLELHEIGHSVDYKVLNYISHQELFENIFQEEAALMFTNPYFFKYPDEYFAESFAYYYFSEETRQQLKEKAPKTYEFMKALPLLMGGNS</sequence>
<dbReference type="Gene3D" id="3.40.390.10">
    <property type="entry name" value="Collagenase (Catalytic Domain)"/>
    <property type="match status" value="1"/>
</dbReference>
<keyword evidence="3" id="KW-0472">Membrane</keyword>
<dbReference type="AlphaFoldDB" id="A0A1H9Y548"/>
<evidence type="ECO:0000256" key="2">
    <source>
        <dbReference type="ARBA" id="ARBA00022525"/>
    </source>
</evidence>
<name>A0A1H9Y548_9FIRM</name>
<dbReference type="CDD" id="cd20183">
    <property type="entry name" value="M34_PPEP"/>
    <property type="match status" value="1"/>
</dbReference>
<gene>
    <name evidence="5" type="ORF">SAMN05660297_00035</name>
</gene>
<protein>
    <submittedName>
        <fullName evidence="5">Toxin lethal factor, N-and C-terminal domain</fullName>
    </submittedName>
</protein>
<keyword evidence="2" id="KW-0964">Secreted</keyword>
<evidence type="ECO:0000256" key="3">
    <source>
        <dbReference type="SAM" id="Phobius"/>
    </source>
</evidence>
<dbReference type="InterPro" id="IPR014781">
    <property type="entry name" value="Anthrax_toxin_lethal/edema_N/C"/>
</dbReference>
<dbReference type="InterPro" id="IPR024079">
    <property type="entry name" value="MetalloPept_cat_dom_sf"/>
</dbReference>